<dbReference type="InterPro" id="IPR007185">
    <property type="entry name" value="DNA_pol_a/d/e_bsu"/>
</dbReference>
<keyword evidence="4 6" id="KW-0235">DNA replication</keyword>
<sequence length="678" mass="74454">MTAGTSTPGQLKNEIRKAMSDVGLNIPPDILSKCAAMAKNLSITPTQLAESWEAHSINRNISELTDVTFAGFRNDLLSDVESMAPSTVTSGAVHESSGLGKRHASGGPSQTPPPKQRRVEIKEEEVTPRVSVSPLKSKLSPVPPTPSSILKGANTPKYEERKNAGATVASYNPHSLTPLSSSSAPHIFYKHVEKCRFMFTTPQDRANALNKRLVEFGKRIQEVYDIKDMYDVEEDQEVALARLENVGVPRQEKVCCIGRICNEAHEGKLNRTSLLLEGSRHQSNGMRVNLDISPLLDANLETRSSFSLFPGQIVAVEGINASGRKLVAHKLCEGAAPPKAVLTAGEMKEFYKSEKEGMKIMTCAGPYTTMDNLEYNPLSDLLQQIREEQPDVVILTGPFVDIKHPLVQSGNVEIDVGEGNMSKIPHEALFAQRISALLEQLFEDEEGLGTQFVLVPHLDDAVAEFVYPQPPLSDRLPKGGKQLNLSSAEAIDFGSLGLHHIESANRQPGQSTTPKRIHCVPNPCTLRINEVTIGITSTDVLFHMNCDEANGNLPPGSRLARLTQHLIQQQSYYPLYPPPVSNARNSSVNLDLKQMEKWSMECQPDILIVPSKLTTFARKVLDTTVAINPGQLSRGTAGGTYAVMDVHPMKRSLWEGKEEDVEIDDGVQDRICVEIKRI</sequence>
<evidence type="ECO:0000256" key="1">
    <source>
        <dbReference type="ARBA" id="ARBA00004123"/>
    </source>
</evidence>
<dbReference type="Pfam" id="PF04042">
    <property type="entry name" value="DNA_pol_E_B"/>
    <property type="match status" value="1"/>
</dbReference>
<dbReference type="GO" id="GO:0003677">
    <property type="term" value="F:DNA binding"/>
    <property type="evidence" value="ECO:0007669"/>
    <property type="project" value="InterPro"/>
</dbReference>
<evidence type="ECO:0000259" key="8">
    <source>
        <dbReference type="Pfam" id="PF04042"/>
    </source>
</evidence>
<evidence type="ECO:0000256" key="3">
    <source>
        <dbReference type="ARBA" id="ARBA00018596"/>
    </source>
</evidence>
<evidence type="ECO:0000313" key="10">
    <source>
        <dbReference type="EMBL" id="CAD9350092.1"/>
    </source>
</evidence>
<proteinExistence type="inferred from homology"/>
<dbReference type="InterPro" id="IPR054300">
    <property type="entry name" value="OB_DPOA2"/>
</dbReference>
<dbReference type="PANTHER" id="PTHR23061:SF12">
    <property type="entry name" value="DNA POLYMERASE ALPHA SUBUNIT B"/>
    <property type="match status" value="1"/>
</dbReference>
<evidence type="ECO:0000256" key="2">
    <source>
        <dbReference type="ARBA" id="ARBA00007299"/>
    </source>
</evidence>
<accession>A0A7S2ERG3</accession>
<comment type="subcellular location">
    <subcellularLocation>
        <location evidence="1 6">Nucleus</location>
    </subcellularLocation>
</comment>
<feature type="domain" description="DNA polymerase alpha/delta/epsilon subunit B" evidence="8">
    <location>
        <begin position="360"/>
        <end position="617"/>
    </location>
</feature>
<dbReference type="Pfam" id="PF22062">
    <property type="entry name" value="OB_DPOA2"/>
    <property type="match status" value="1"/>
</dbReference>
<gene>
    <name evidence="10" type="ORF">DBRI1063_LOCUS21280</name>
</gene>
<feature type="compositionally biased region" description="Low complexity" evidence="7">
    <location>
        <begin position="130"/>
        <end position="140"/>
    </location>
</feature>
<evidence type="ECO:0000259" key="9">
    <source>
        <dbReference type="Pfam" id="PF22062"/>
    </source>
</evidence>
<evidence type="ECO:0000256" key="4">
    <source>
        <dbReference type="ARBA" id="ARBA00022705"/>
    </source>
</evidence>
<comment type="similarity">
    <text evidence="2 6">Belongs to the DNA polymerase alpha subunit B family.</text>
</comment>
<protein>
    <recommendedName>
        <fullName evidence="3 6">DNA polymerase alpha subunit B</fullName>
    </recommendedName>
</protein>
<keyword evidence="5 6" id="KW-0539">Nucleus</keyword>
<feature type="domain" description="DNA polymerase alpha subunit B OB" evidence="9">
    <location>
        <begin position="209"/>
        <end position="334"/>
    </location>
</feature>
<feature type="region of interest" description="Disordered" evidence="7">
    <location>
        <begin position="87"/>
        <end position="156"/>
    </location>
</feature>
<evidence type="ECO:0000256" key="7">
    <source>
        <dbReference type="SAM" id="MobiDB-lite"/>
    </source>
</evidence>
<feature type="compositionally biased region" description="Basic and acidic residues" evidence="7">
    <location>
        <begin position="117"/>
        <end position="127"/>
    </location>
</feature>
<dbReference type="PIRSF" id="PIRSF018300">
    <property type="entry name" value="DNA_pol_alph_2"/>
    <property type="match status" value="1"/>
</dbReference>
<evidence type="ECO:0000256" key="6">
    <source>
        <dbReference type="PIRNR" id="PIRNR018300"/>
    </source>
</evidence>
<dbReference type="InterPro" id="IPR016722">
    <property type="entry name" value="DNA_pol_alpha_bsu"/>
</dbReference>
<dbReference type="GO" id="GO:0005658">
    <property type="term" value="C:alpha DNA polymerase:primase complex"/>
    <property type="evidence" value="ECO:0007669"/>
    <property type="project" value="TreeGrafter"/>
</dbReference>
<comment type="function">
    <text evidence="6">Accessory subunit of the DNA polymerase alpha complex (also known as the alpha DNA polymerase-primase complex) which plays an essential role in the initiation of DNA synthesis.</text>
</comment>
<evidence type="ECO:0000256" key="5">
    <source>
        <dbReference type="ARBA" id="ARBA00023242"/>
    </source>
</evidence>
<dbReference type="EMBL" id="HBGN01032946">
    <property type="protein sequence ID" value="CAD9350092.1"/>
    <property type="molecule type" value="Transcribed_RNA"/>
</dbReference>
<reference evidence="10" key="1">
    <citation type="submission" date="2021-01" db="EMBL/GenBank/DDBJ databases">
        <authorList>
            <person name="Corre E."/>
            <person name="Pelletier E."/>
            <person name="Niang G."/>
            <person name="Scheremetjew M."/>
            <person name="Finn R."/>
            <person name="Kale V."/>
            <person name="Holt S."/>
            <person name="Cochrane G."/>
            <person name="Meng A."/>
            <person name="Brown T."/>
            <person name="Cohen L."/>
        </authorList>
    </citation>
    <scope>NUCLEOTIDE SEQUENCE</scope>
    <source>
        <strain evidence="10">Pop2</strain>
    </source>
</reference>
<name>A0A7S2ERG3_9STRA</name>
<dbReference type="Gene3D" id="3.60.21.60">
    <property type="match status" value="2"/>
</dbReference>
<dbReference type="PANTHER" id="PTHR23061">
    <property type="entry name" value="DNA POLYMERASE 2 ALPHA 70 KDA SUBUNIT"/>
    <property type="match status" value="1"/>
</dbReference>
<dbReference type="GO" id="GO:0006270">
    <property type="term" value="P:DNA replication initiation"/>
    <property type="evidence" value="ECO:0007669"/>
    <property type="project" value="TreeGrafter"/>
</dbReference>
<organism evidence="10">
    <name type="scientific">Ditylum brightwellii</name>
    <dbReference type="NCBI Taxonomy" id="49249"/>
    <lineage>
        <taxon>Eukaryota</taxon>
        <taxon>Sar</taxon>
        <taxon>Stramenopiles</taxon>
        <taxon>Ochrophyta</taxon>
        <taxon>Bacillariophyta</taxon>
        <taxon>Mediophyceae</taxon>
        <taxon>Lithodesmiophycidae</taxon>
        <taxon>Lithodesmiales</taxon>
        <taxon>Lithodesmiaceae</taxon>
        <taxon>Ditylum</taxon>
    </lineage>
</organism>
<dbReference type="AlphaFoldDB" id="A0A7S2ERG3"/>